<sequence>MKTKEKNSFYEQHAGMITDRIVGYLISKFGHENWDYLHYEVKGNIEDNWENFFDYIHRNIKCKNAKCKTVLGYCDLYTTTEGGKMMAQLSNLAYLYPLKGNIKVQSGSNKEGINISKTIGSIVEHAKTAADIQKIIQEKISLAGRDSVQPYIIAVNGIDINKSTAYVVVIDKHLFSIKSGKEAIDFCFKMFHVFHAKYPVASRHL</sequence>
<organism evidence="1 2">
    <name type="scientific">Aphidius gifuensis</name>
    <name type="common">Parasitoid wasp</name>
    <dbReference type="NCBI Taxonomy" id="684658"/>
    <lineage>
        <taxon>Eukaryota</taxon>
        <taxon>Metazoa</taxon>
        <taxon>Ecdysozoa</taxon>
        <taxon>Arthropoda</taxon>
        <taxon>Hexapoda</taxon>
        <taxon>Insecta</taxon>
        <taxon>Pterygota</taxon>
        <taxon>Neoptera</taxon>
        <taxon>Endopterygota</taxon>
        <taxon>Hymenoptera</taxon>
        <taxon>Apocrita</taxon>
        <taxon>Ichneumonoidea</taxon>
        <taxon>Braconidae</taxon>
        <taxon>Aphidiinae</taxon>
        <taxon>Aphidius</taxon>
    </lineage>
</organism>
<protein>
    <submittedName>
        <fullName evidence="1">Uncharacterized protein</fullName>
    </submittedName>
</protein>
<gene>
    <name evidence="1" type="ORF">HCN44_010333</name>
</gene>
<reference evidence="1 2" key="1">
    <citation type="submission" date="2020-08" db="EMBL/GenBank/DDBJ databases">
        <title>Aphidius gifuensis genome sequencing and assembly.</title>
        <authorList>
            <person name="Du Z."/>
        </authorList>
    </citation>
    <scope>NUCLEOTIDE SEQUENCE [LARGE SCALE GENOMIC DNA]</scope>
    <source>
        <strain evidence="1">YNYX2018</strain>
        <tissue evidence="1">Adults</tissue>
    </source>
</reference>
<keyword evidence="2" id="KW-1185">Reference proteome</keyword>
<name>A0A835CTW9_APHGI</name>
<evidence type="ECO:0000313" key="1">
    <source>
        <dbReference type="EMBL" id="KAF7993738.1"/>
    </source>
</evidence>
<accession>A0A835CTW9</accession>
<evidence type="ECO:0000313" key="2">
    <source>
        <dbReference type="Proteomes" id="UP000639338"/>
    </source>
</evidence>
<comment type="caution">
    <text evidence="1">The sequence shown here is derived from an EMBL/GenBank/DDBJ whole genome shotgun (WGS) entry which is preliminary data.</text>
</comment>
<proteinExistence type="predicted"/>
<dbReference type="EMBL" id="JACMRX010000003">
    <property type="protein sequence ID" value="KAF7993738.1"/>
    <property type="molecule type" value="Genomic_DNA"/>
</dbReference>
<dbReference type="Proteomes" id="UP000639338">
    <property type="component" value="Unassembled WGS sequence"/>
</dbReference>
<dbReference type="AlphaFoldDB" id="A0A835CTW9"/>